<protein>
    <submittedName>
        <fullName evidence="1">Uncharacterized protein</fullName>
    </submittedName>
</protein>
<dbReference type="EMBL" id="FPHQ01000126">
    <property type="protein sequence ID" value="SFV76604.1"/>
    <property type="molecule type" value="Genomic_DNA"/>
</dbReference>
<organism evidence="1">
    <name type="scientific">hydrothermal vent metagenome</name>
    <dbReference type="NCBI Taxonomy" id="652676"/>
    <lineage>
        <taxon>unclassified sequences</taxon>
        <taxon>metagenomes</taxon>
        <taxon>ecological metagenomes</taxon>
    </lineage>
</organism>
<evidence type="ECO:0000313" key="2">
    <source>
        <dbReference type="EMBL" id="SFV84168.1"/>
    </source>
</evidence>
<dbReference type="AlphaFoldDB" id="A0A1W1D7P2"/>
<dbReference type="EMBL" id="FPHW01000097">
    <property type="protein sequence ID" value="SFV84168.1"/>
    <property type="molecule type" value="Genomic_DNA"/>
</dbReference>
<sequence length="111" mass="12210">MFDKALACWGSDDFPRQFKQAIKSLELEALPLKDCCNHSAVIDKSTIEPIILSSQETDQNIQIKAGVFFCEVLSGCACSDDPSQAKILENSYCEISVTIDKNSGIVEFTNV</sequence>
<name>A0A1W1D7P2_9ZZZZ</name>
<proteinExistence type="predicted"/>
<evidence type="ECO:0000313" key="1">
    <source>
        <dbReference type="EMBL" id="SFV76604.1"/>
    </source>
</evidence>
<accession>A0A1W1D7P2</accession>
<gene>
    <name evidence="1" type="ORF">MNB_SUP05-10-235</name>
    <name evidence="2" type="ORF">MNB_SUP05-7-776</name>
</gene>
<reference evidence="1" key="1">
    <citation type="submission" date="2016-10" db="EMBL/GenBank/DDBJ databases">
        <authorList>
            <person name="de Groot N.N."/>
        </authorList>
    </citation>
    <scope>NUCLEOTIDE SEQUENCE</scope>
</reference>